<dbReference type="InterPro" id="IPR036291">
    <property type="entry name" value="NAD(P)-bd_dom_sf"/>
</dbReference>
<dbReference type="GO" id="GO:0016020">
    <property type="term" value="C:membrane"/>
    <property type="evidence" value="ECO:0007669"/>
    <property type="project" value="TreeGrafter"/>
</dbReference>
<evidence type="ECO:0000256" key="2">
    <source>
        <dbReference type="ARBA" id="ARBA00022857"/>
    </source>
</evidence>
<dbReference type="InterPro" id="IPR045313">
    <property type="entry name" value="CBR1-like"/>
</dbReference>
<evidence type="ECO:0000256" key="4">
    <source>
        <dbReference type="RuleBase" id="RU000363"/>
    </source>
</evidence>
<dbReference type="SUPFAM" id="SSF51735">
    <property type="entry name" value="NAD(P)-binding Rossmann-fold domains"/>
    <property type="match status" value="1"/>
</dbReference>
<proteinExistence type="inferred from homology"/>
<dbReference type="PANTHER" id="PTHR43490:SF98">
    <property type="entry name" value="OS02G0640600 PROTEIN"/>
    <property type="match status" value="1"/>
</dbReference>
<dbReference type="PROSITE" id="PS00061">
    <property type="entry name" value="ADH_SHORT"/>
    <property type="match status" value="1"/>
</dbReference>
<evidence type="ECO:0000313" key="6">
    <source>
        <dbReference type="Proteomes" id="UP001457282"/>
    </source>
</evidence>
<sequence>MSILYTFVQQVNNAGVSGTIIDPGAFKAASAGMGKDDVEVSWNEILTETYDLAEECPFLFCSDLIHQELLLLLLSWEHCKYAIVTGANKGVGFGVVKQLASNGIMTVLTARDEKRGLEAVEKLKECGLSDLVVFHQLDVTNPASIASLADFVKTQFGKLDILVNNAAVIGSILNPEAFRAVPSKKLEEVDWNEVSTPNYELSEECLKTNYYGTKRVTQALLPLLELSDSPRLVIVSSSIVKLLYFPDGWPKEVLSDAESLTEERIDVVLSQLLEDFKQGLVETKGCWPASFLAYTVSKAALNAYTRILAKKYPSFCINCVCPGYVKTDINCNSGILTIEEGAESVVRLGLLPNGSPTGQFFIRKELTPF</sequence>
<dbReference type="AlphaFoldDB" id="A0AAW1VSN9"/>
<evidence type="ECO:0000256" key="1">
    <source>
        <dbReference type="ARBA" id="ARBA00006484"/>
    </source>
</evidence>
<dbReference type="InterPro" id="IPR002347">
    <property type="entry name" value="SDR_fam"/>
</dbReference>
<dbReference type="InterPro" id="IPR020904">
    <property type="entry name" value="Sc_DH/Rdtase_CS"/>
</dbReference>
<evidence type="ECO:0008006" key="7">
    <source>
        <dbReference type="Google" id="ProtNLM"/>
    </source>
</evidence>
<keyword evidence="3" id="KW-0560">Oxidoreductase</keyword>
<comment type="similarity">
    <text evidence="1 4">Belongs to the short-chain dehydrogenases/reductases (SDR) family.</text>
</comment>
<evidence type="ECO:0000256" key="3">
    <source>
        <dbReference type="ARBA" id="ARBA00023002"/>
    </source>
</evidence>
<keyword evidence="6" id="KW-1185">Reference proteome</keyword>
<comment type="caution">
    <text evidence="5">The sequence shown here is derived from an EMBL/GenBank/DDBJ whole genome shotgun (WGS) entry which is preliminary data.</text>
</comment>
<gene>
    <name evidence="5" type="ORF">M0R45_034487</name>
</gene>
<dbReference type="FunFam" id="3.40.50.720:FF:000312">
    <property type="entry name" value="(+)-neomenthol dehydrogenase"/>
    <property type="match status" value="1"/>
</dbReference>
<dbReference type="Pfam" id="PF00106">
    <property type="entry name" value="adh_short"/>
    <property type="match status" value="1"/>
</dbReference>
<dbReference type="CDD" id="cd05324">
    <property type="entry name" value="carb_red_PTCR-like_SDR_c"/>
    <property type="match status" value="1"/>
</dbReference>
<dbReference type="Gene3D" id="3.40.50.720">
    <property type="entry name" value="NAD(P)-binding Rossmann-like Domain"/>
    <property type="match status" value="1"/>
</dbReference>
<dbReference type="GO" id="GO:0016616">
    <property type="term" value="F:oxidoreductase activity, acting on the CH-OH group of donors, NAD or NADP as acceptor"/>
    <property type="evidence" value="ECO:0007669"/>
    <property type="project" value="InterPro"/>
</dbReference>
<reference evidence="5 6" key="1">
    <citation type="journal article" date="2023" name="G3 (Bethesda)">
        <title>A chromosome-length genome assembly and annotation of blackberry (Rubus argutus, cv. 'Hillquist').</title>
        <authorList>
            <person name="Bruna T."/>
            <person name="Aryal R."/>
            <person name="Dudchenko O."/>
            <person name="Sargent D.J."/>
            <person name="Mead D."/>
            <person name="Buti M."/>
            <person name="Cavallini A."/>
            <person name="Hytonen T."/>
            <person name="Andres J."/>
            <person name="Pham M."/>
            <person name="Weisz D."/>
            <person name="Mascagni F."/>
            <person name="Usai G."/>
            <person name="Natali L."/>
            <person name="Bassil N."/>
            <person name="Fernandez G.E."/>
            <person name="Lomsadze A."/>
            <person name="Armour M."/>
            <person name="Olukolu B."/>
            <person name="Poorten T."/>
            <person name="Britton C."/>
            <person name="Davik J."/>
            <person name="Ashrafi H."/>
            <person name="Aiden E.L."/>
            <person name="Borodovsky M."/>
            <person name="Worthington M."/>
        </authorList>
    </citation>
    <scope>NUCLEOTIDE SEQUENCE [LARGE SCALE GENOMIC DNA]</scope>
    <source>
        <strain evidence="5">PI 553951</strain>
    </source>
</reference>
<accession>A0AAW1VSN9</accession>
<dbReference type="PRINTS" id="PR00081">
    <property type="entry name" value="GDHRDH"/>
</dbReference>
<dbReference type="Proteomes" id="UP001457282">
    <property type="component" value="Unassembled WGS sequence"/>
</dbReference>
<name>A0AAW1VSN9_RUBAR</name>
<organism evidence="5 6">
    <name type="scientific">Rubus argutus</name>
    <name type="common">Southern blackberry</name>
    <dbReference type="NCBI Taxonomy" id="59490"/>
    <lineage>
        <taxon>Eukaryota</taxon>
        <taxon>Viridiplantae</taxon>
        <taxon>Streptophyta</taxon>
        <taxon>Embryophyta</taxon>
        <taxon>Tracheophyta</taxon>
        <taxon>Spermatophyta</taxon>
        <taxon>Magnoliopsida</taxon>
        <taxon>eudicotyledons</taxon>
        <taxon>Gunneridae</taxon>
        <taxon>Pentapetalae</taxon>
        <taxon>rosids</taxon>
        <taxon>fabids</taxon>
        <taxon>Rosales</taxon>
        <taxon>Rosaceae</taxon>
        <taxon>Rosoideae</taxon>
        <taxon>Rosoideae incertae sedis</taxon>
        <taxon>Rubus</taxon>
    </lineage>
</organism>
<keyword evidence="2" id="KW-0521">NADP</keyword>
<protein>
    <recommendedName>
        <fullName evidence="7">(+)-neomenthol dehydrogenase-like</fullName>
    </recommendedName>
</protein>
<evidence type="ECO:0000313" key="5">
    <source>
        <dbReference type="EMBL" id="KAK9910529.1"/>
    </source>
</evidence>
<dbReference type="PANTHER" id="PTHR43490">
    <property type="entry name" value="(+)-NEOMENTHOL DEHYDROGENASE"/>
    <property type="match status" value="1"/>
</dbReference>
<dbReference type="PRINTS" id="PR00080">
    <property type="entry name" value="SDRFAMILY"/>
</dbReference>
<dbReference type="EMBL" id="JBEDUW010000007">
    <property type="protein sequence ID" value="KAK9910529.1"/>
    <property type="molecule type" value="Genomic_DNA"/>
</dbReference>